<sequence>MFIDPQLELLALLFQMLEPKLVLLARERSNPRCGGGSCGESAVPIRSMLDPLDLMCRWLLMDPKNLEESRMLGDVDIPGTSPFGNTWSSVVPGMIGFTVVGSPNIMLSL</sequence>
<proteinExistence type="predicted"/>
<comment type="caution">
    <text evidence="1">The sequence shown here is derived from an EMBL/GenBank/DDBJ whole genome shotgun (WGS) entry which is preliminary data.</text>
</comment>
<evidence type="ECO:0000313" key="1">
    <source>
        <dbReference type="EMBL" id="KAH3670702.1"/>
    </source>
</evidence>
<organism evidence="1 2">
    <name type="scientific">Ogataea philodendri</name>
    <dbReference type="NCBI Taxonomy" id="1378263"/>
    <lineage>
        <taxon>Eukaryota</taxon>
        <taxon>Fungi</taxon>
        <taxon>Dikarya</taxon>
        <taxon>Ascomycota</taxon>
        <taxon>Saccharomycotina</taxon>
        <taxon>Pichiomycetes</taxon>
        <taxon>Pichiales</taxon>
        <taxon>Pichiaceae</taxon>
        <taxon>Ogataea</taxon>
    </lineage>
</organism>
<protein>
    <submittedName>
        <fullName evidence="1">Uncharacterized protein</fullName>
    </submittedName>
</protein>
<reference evidence="1" key="2">
    <citation type="submission" date="2021-01" db="EMBL/GenBank/DDBJ databases">
        <authorList>
            <person name="Schikora-Tamarit M.A."/>
        </authorList>
    </citation>
    <scope>NUCLEOTIDE SEQUENCE</scope>
    <source>
        <strain evidence="1">CBS6075</strain>
    </source>
</reference>
<dbReference type="Proteomes" id="UP000769157">
    <property type="component" value="Unassembled WGS sequence"/>
</dbReference>
<dbReference type="GeneID" id="70233185"/>
<keyword evidence="2" id="KW-1185">Reference proteome</keyword>
<accession>A0A9P8PF45</accession>
<dbReference type="EMBL" id="JAEUBE010000087">
    <property type="protein sequence ID" value="KAH3670702.1"/>
    <property type="molecule type" value="Genomic_DNA"/>
</dbReference>
<reference evidence="1" key="1">
    <citation type="journal article" date="2021" name="Open Biol.">
        <title>Shared evolutionary footprints suggest mitochondrial oxidative damage underlies multiple complex I losses in fungi.</title>
        <authorList>
            <person name="Schikora-Tamarit M.A."/>
            <person name="Marcet-Houben M."/>
            <person name="Nosek J."/>
            <person name="Gabaldon T."/>
        </authorList>
    </citation>
    <scope>NUCLEOTIDE SEQUENCE</scope>
    <source>
        <strain evidence="1">CBS6075</strain>
    </source>
</reference>
<evidence type="ECO:0000313" key="2">
    <source>
        <dbReference type="Proteomes" id="UP000769157"/>
    </source>
</evidence>
<dbReference type="RefSeq" id="XP_046064127.1">
    <property type="nucleotide sequence ID" value="XM_046201955.1"/>
</dbReference>
<name>A0A9P8PF45_9ASCO</name>
<gene>
    <name evidence="1" type="ORF">OGAPHI_001217</name>
</gene>
<dbReference type="AlphaFoldDB" id="A0A9P8PF45"/>